<reference evidence="5 6" key="1">
    <citation type="submission" date="2017-05" db="EMBL/GenBank/DDBJ databases">
        <title>Draft genome sequence of Elsinoe australis.</title>
        <authorList>
            <person name="Cheng Q."/>
        </authorList>
    </citation>
    <scope>NUCLEOTIDE SEQUENCE [LARGE SCALE GENOMIC DNA]</scope>
    <source>
        <strain evidence="5 6">NL1</strain>
    </source>
</reference>
<dbReference type="PANTHER" id="PTHR23132:SF23">
    <property type="entry name" value="D-ALANINE--D-ALANINE LIGASE B"/>
    <property type="match status" value="1"/>
</dbReference>
<evidence type="ECO:0000256" key="3">
    <source>
        <dbReference type="PROSITE-ProRule" id="PRU00409"/>
    </source>
</evidence>
<evidence type="ECO:0000313" key="6">
    <source>
        <dbReference type="Proteomes" id="UP000243723"/>
    </source>
</evidence>
<organism evidence="5 6">
    <name type="scientific">Elsinoe australis</name>
    <dbReference type="NCBI Taxonomy" id="40998"/>
    <lineage>
        <taxon>Eukaryota</taxon>
        <taxon>Fungi</taxon>
        <taxon>Dikarya</taxon>
        <taxon>Ascomycota</taxon>
        <taxon>Pezizomycotina</taxon>
        <taxon>Dothideomycetes</taxon>
        <taxon>Dothideomycetidae</taxon>
        <taxon>Myriangiales</taxon>
        <taxon>Elsinoaceae</taxon>
        <taxon>Elsinoe</taxon>
    </lineage>
</organism>
<dbReference type="STRING" id="40998.A0A2P7Z1V8"/>
<dbReference type="GO" id="GO:0046872">
    <property type="term" value="F:metal ion binding"/>
    <property type="evidence" value="ECO:0007669"/>
    <property type="project" value="InterPro"/>
</dbReference>
<gene>
    <name evidence="5" type="ORF">B9Z65_4107</name>
</gene>
<proteinExistence type="inferred from homology"/>
<dbReference type="Gene3D" id="3.30.1490.20">
    <property type="entry name" value="ATP-grasp fold, A domain"/>
    <property type="match status" value="1"/>
</dbReference>
<dbReference type="PROSITE" id="PS50975">
    <property type="entry name" value="ATP_GRASP"/>
    <property type="match status" value="1"/>
</dbReference>
<evidence type="ECO:0000256" key="1">
    <source>
        <dbReference type="ARBA" id="ARBA00010871"/>
    </source>
</evidence>
<evidence type="ECO:0000259" key="4">
    <source>
        <dbReference type="PROSITE" id="PS50975"/>
    </source>
</evidence>
<dbReference type="GO" id="GO:0008716">
    <property type="term" value="F:D-alanine-D-alanine ligase activity"/>
    <property type="evidence" value="ECO:0007669"/>
    <property type="project" value="InterPro"/>
</dbReference>
<feature type="domain" description="ATP-grasp" evidence="4">
    <location>
        <begin position="127"/>
        <end position="336"/>
    </location>
</feature>
<protein>
    <recommendedName>
        <fullName evidence="4">ATP-grasp domain-containing protein</fullName>
    </recommendedName>
</protein>
<evidence type="ECO:0000313" key="5">
    <source>
        <dbReference type="EMBL" id="PSK42193.1"/>
    </source>
</evidence>
<dbReference type="SUPFAM" id="SSF56059">
    <property type="entry name" value="Glutathione synthetase ATP-binding domain-like"/>
    <property type="match status" value="1"/>
</dbReference>
<keyword evidence="6" id="KW-1185">Reference proteome</keyword>
<dbReference type="Gene3D" id="3.30.470.20">
    <property type="entry name" value="ATP-grasp fold, B domain"/>
    <property type="match status" value="1"/>
</dbReference>
<dbReference type="Pfam" id="PF07478">
    <property type="entry name" value="Dala_Dala_lig_C"/>
    <property type="match status" value="1"/>
</dbReference>
<comment type="caution">
    <text evidence="5">The sequence shown here is derived from an EMBL/GenBank/DDBJ whole genome shotgun (WGS) entry which is preliminary data.</text>
</comment>
<dbReference type="InterPro" id="IPR011761">
    <property type="entry name" value="ATP-grasp"/>
</dbReference>
<keyword evidence="3" id="KW-0067">ATP-binding</keyword>
<dbReference type="OrthoDB" id="422362at2759"/>
<sequence length="371" mass="40093">MKVALLYQSLTPPEIGGVRKPPKPGGYQDSGADIAYALKHLCNIDIVTPISNPDPSTHEGWSFPDSEDGILAAVRAGATTLWANTILFADHPLQTSSKLTPYESGLYVVGQPPRLVETYDDKYIVNDFLRSQGSFTLPKFCTTISAEPEGLSRLMSEHGMTFPVVGKPIRGRGSHGVKVCRSMEELSSHAAGILGESPRIMLEQFLSGAEGTVTIMPPSTETPDYWAMPVVVRFNHMDGVAPYNGVVAVAANSKVPPQEEMKADPAYAAVARECEQVAKLLQAKAPMRIDVRRVSHELGAPFALFDVNPKPNMTVTGRPGREDQASLTAIAAEALGWDGPTLLRNILKTASPLSDLRSTNLPKAFKSKRDS</sequence>
<dbReference type="GO" id="GO:0005524">
    <property type="term" value="F:ATP binding"/>
    <property type="evidence" value="ECO:0007669"/>
    <property type="project" value="UniProtKB-UniRule"/>
</dbReference>
<name>A0A2P7Z1V8_9PEZI</name>
<dbReference type="AlphaFoldDB" id="A0A2P7Z1V8"/>
<comment type="similarity">
    <text evidence="1">Belongs to the D-alanine--D-alanine ligase family.</text>
</comment>
<accession>A0A2P7Z1V8</accession>
<dbReference type="InterPro" id="IPR013815">
    <property type="entry name" value="ATP_grasp_subdomain_1"/>
</dbReference>
<dbReference type="Proteomes" id="UP000243723">
    <property type="component" value="Unassembled WGS sequence"/>
</dbReference>
<keyword evidence="3" id="KW-0547">Nucleotide-binding</keyword>
<dbReference type="EMBL" id="NHZQ01000335">
    <property type="protein sequence ID" value="PSK42193.1"/>
    <property type="molecule type" value="Genomic_DNA"/>
</dbReference>
<evidence type="ECO:0000256" key="2">
    <source>
        <dbReference type="ARBA" id="ARBA00022598"/>
    </source>
</evidence>
<dbReference type="InterPro" id="IPR011095">
    <property type="entry name" value="Dala_Dala_lig_C"/>
</dbReference>
<dbReference type="PANTHER" id="PTHR23132">
    <property type="entry name" value="D-ALANINE--D-ALANINE LIGASE"/>
    <property type="match status" value="1"/>
</dbReference>
<keyword evidence="2" id="KW-0436">Ligase</keyword>